<evidence type="ECO:0000313" key="2">
    <source>
        <dbReference type="Proteomes" id="UP001166251"/>
    </source>
</evidence>
<evidence type="ECO:0000313" key="1">
    <source>
        <dbReference type="EMBL" id="MBW8189727.1"/>
    </source>
</evidence>
<comment type="caution">
    <text evidence="1">The sequence shown here is derived from an EMBL/GenBank/DDBJ whole genome shotgun (WGS) entry which is preliminary data.</text>
</comment>
<sequence>MNLLQAYSDLLSVIAAQNDGWSVKTKSPFTISREIDESQLALSISAHGSETKAHLYFNLYDDDALTELAAKVLKAQQKETIQKKDDDSGLFIIIDSDGFAVAYDATDVSIEDFTKQFDSLVETADSLLMKVVTSAQNAIKESEEAAPQTNEASQAHAQPLAKVLEQYFAEKEYKNSHQEERERYVFGFSTTKYINPKGDQNVNVVINYSDKELLRLETPWLYQFDLDKTEYSLIATAIAWFQFEYKFLAMSLDPSDGELKVSIDIPLGEGTLHTTQIHRIVTFIIQFTEATYEELFSLLLSDSQAAGKKLKGLLDGYKDKVDDRRWVESVKDKMQSLTEDQKQAIEAILEQQNSESNRDGI</sequence>
<dbReference type="EMBL" id="JAHZSS010000001">
    <property type="protein sequence ID" value="MBW8189727.1"/>
    <property type="molecule type" value="Genomic_DNA"/>
</dbReference>
<reference evidence="1" key="1">
    <citation type="submission" date="2021-07" db="EMBL/GenBank/DDBJ databases">
        <title>Neiella marina sp. nov., isolated from the intestinal content of sea cucumber Apostichopus japonicus.</title>
        <authorList>
            <person name="Bai X."/>
        </authorList>
    </citation>
    <scope>NUCLEOTIDE SEQUENCE</scope>
    <source>
        <strain evidence="1">126</strain>
    </source>
</reference>
<dbReference type="Proteomes" id="UP001166251">
    <property type="component" value="Unassembled WGS sequence"/>
</dbReference>
<accession>A0ABS7EDD6</accession>
<keyword evidence="2" id="KW-1185">Reference proteome</keyword>
<gene>
    <name evidence="1" type="ORF">K0504_01655</name>
</gene>
<proteinExistence type="predicted"/>
<name>A0ABS7EDD6_9GAMM</name>
<dbReference type="RefSeq" id="WP_220102394.1">
    <property type="nucleotide sequence ID" value="NZ_JAHZSS010000001.1"/>
</dbReference>
<organism evidence="1 2">
    <name type="scientific">Neiella holothuriorum</name>
    <dbReference type="NCBI Taxonomy" id="2870530"/>
    <lineage>
        <taxon>Bacteria</taxon>
        <taxon>Pseudomonadati</taxon>
        <taxon>Pseudomonadota</taxon>
        <taxon>Gammaproteobacteria</taxon>
        <taxon>Alteromonadales</taxon>
        <taxon>Echinimonadaceae</taxon>
        <taxon>Neiella</taxon>
    </lineage>
</organism>
<evidence type="ECO:0008006" key="3">
    <source>
        <dbReference type="Google" id="ProtNLM"/>
    </source>
</evidence>
<protein>
    <recommendedName>
        <fullName evidence="3">YbjN domain-containing protein</fullName>
    </recommendedName>
</protein>